<accession>A0ABR5PSS0</accession>
<dbReference type="EMBL" id="AZGN01000019">
    <property type="protein sequence ID" value="KRM33837.1"/>
    <property type="molecule type" value="Genomic_DNA"/>
</dbReference>
<proteinExistence type="predicted"/>
<name>A0ABR5PSS0_9LACO</name>
<comment type="caution">
    <text evidence="1">The sequence shown here is derived from an EMBL/GenBank/DDBJ whole genome shotgun (WGS) entry which is preliminary data.</text>
</comment>
<protein>
    <submittedName>
        <fullName evidence="1">Uncharacterized protein</fullName>
    </submittedName>
</protein>
<dbReference type="RefSeq" id="WP_004046490.1">
    <property type="nucleotide sequence ID" value="NZ_AZGN01000019.1"/>
</dbReference>
<sequence length="97" mass="11332">MKYTDFEKDIADFDNGRYEARLHRDAEKEKHHQVDVYDKKKKRTIASIAGDDTNILQQDLGMPTKLGEMITDYAYTPLDERMADEIPADDIHNNTER</sequence>
<organism evidence="1 2">
    <name type="scientific">Lactobacillus intestinalis DSM 6629</name>
    <dbReference type="NCBI Taxonomy" id="1423761"/>
    <lineage>
        <taxon>Bacteria</taxon>
        <taxon>Bacillati</taxon>
        <taxon>Bacillota</taxon>
        <taxon>Bacilli</taxon>
        <taxon>Lactobacillales</taxon>
        <taxon>Lactobacillaceae</taxon>
        <taxon>Lactobacillus</taxon>
    </lineage>
</organism>
<reference evidence="1 2" key="1">
    <citation type="journal article" date="2015" name="Genome Announc.">
        <title>Expanding the biotechnology potential of lactobacilli through comparative genomics of 213 strains and associated genera.</title>
        <authorList>
            <person name="Sun Z."/>
            <person name="Harris H.M."/>
            <person name="McCann A."/>
            <person name="Guo C."/>
            <person name="Argimon S."/>
            <person name="Zhang W."/>
            <person name="Yang X."/>
            <person name="Jeffery I.B."/>
            <person name="Cooney J.C."/>
            <person name="Kagawa T.F."/>
            <person name="Liu W."/>
            <person name="Song Y."/>
            <person name="Salvetti E."/>
            <person name="Wrobel A."/>
            <person name="Rasinkangas P."/>
            <person name="Parkhill J."/>
            <person name="Rea M.C."/>
            <person name="O'Sullivan O."/>
            <person name="Ritari J."/>
            <person name="Douillard F.P."/>
            <person name="Paul Ross R."/>
            <person name="Yang R."/>
            <person name="Briner A.E."/>
            <person name="Felis G.E."/>
            <person name="de Vos W.M."/>
            <person name="Barrangou R."/>
            <person name="Klaenhammer T.R."/>
            <person name="Caufield P.W."/>
            <person name="Cui Y."/>
            <person name="Zhang H."/>
            <person name="O'Toole P.W."/>
        </authorList>
    </citation>
    <scope>NUCLEOTIDE SEQUENCE [LARGE SCALE GENOMIC DNA]</scope>
    <source>
        <strain evidence="1 2">DSM 6629</strain>
    </source>
</reference>
<dbReference type="Proteomes" id="UP000051735">
    <property type="component" value="Unassembled WGS sequence"/>
</dbReference>
<gene>
    <name evidence="1" type="ORF">FC44_GL000973</name>
</gene>
<keyword evidence="2" id="KW-1185">Reference proteome</keyword>
<evidence type="ECO:0000313" key="2">
    <source>
        <dbReference type="Proteomes" id="UP000051735"/>
    </source>
</evidence>
<evidence type="ECO:0000313" key="1">
    <source>
        <dbReference type="EMBL" id="KRM33837.1"/>
    </source>
</evidence>
<dbReference type="GeneID" id="75116447"/>